<reference evidence="2" key="1">
    <citation type="submission" date="2023-06" db="EMBL/GenBank/DDBJ databases">
        <title>Male Hemibagrus guttatus genome.</title>
        <authorList>
            <person name="Bian C."/>
        </authorList>
    </citation>
    <scope>NUCLEOTIDE SEQUENCE</scope>
    <source>
        <strain evidence="2">Male_cb2023</strain>
        <tissue evidence="2">Muscle</tissue>
    </source>
</reference>
<protein>
    <submittedName>
        <fullName evidence="2">Uncharacterized protein</fullName>
    </submittedName>
</protein>
<proteinExistence type="predicted"/>
<organism evidence="2 3">
    <name type="scientific">Hemibagrus guttatus</name>
    <dbReference type="NCBI Taxonomy" id="175788"/>
    <lineage>
        <taxon>Eukaryota</taxon>
        <taxon>Metazoa</taxon>
        <taxon>Chordata</taxon>
        <taxon>Craniata</taxon>
        <taxon>Vertebrata</taxon>
        <taxon>Euteleostomi</taxon>
        <taxon>Actinopterygii</taxon>
        <taxon>Neopterygii</taxon>
        <taxon>Teleostei</taxon>
        <taxon>Ostariophysi</taxon>
        <taxon>Siluriformes</taxon>
        <taxon>Bagridae</taxon>
        <taxon>Hemibagrus</taxon>
    </lineage>
</organism>
<dbReference type="EMBL" id="JAUCMX010000016">
    <property type="protein sequence ID" value="KAK3520212.1"/>
    <property type="molecule type" value="Genomic_DNA"/>
</dbReference>
<feature type="signal peptide" evidence="1">
    <location>
        <begin position="1"/>
        <end position="16"/>
    </location>
</feature>
<sequence length="87" mass="10397">MTITFLISFFLGIAFALVSVRRRIKKNFQGIRYTMEHSEDSHHQVEKIWCKSDIYKNGHYSKIDEKTRRKLVREPTKRPTATLKELQ</sequence>
<evidence type="ECO:0000313" key="2">
    <source>
        <dbReference type="EMBL" id="KAK3520212.1"/>
    </source>
</evidence>
<feature type="chain" id="PRO_5042127938" evidence="1">
    <location>
        <begin position="17"/>
        <end position="87"/>
    </location>
</feature>
<accession>A0AAE0QEL7</accession>
<gene>
    <name evidence="2" type="ORF">QTP70_019353</name>
</gene>
<comment type="caution">
    <text evidence="2">The sequence shown here is derived from an EMBL/GenBank/DDBJ whole genome shotgun (WGS) entry which is preliminary data.</text>
</comment>
<keyword evidence="1" id="KW-0732">Signal</keyword>
<dbReference type="AlphaFoldDB" id="A0AAE0QEL7"/>
<name>A0AAE0QEL7_9TELE</name>
<keyword evidence="3" id="KW-1185">Reference proteome</keyword>
<dbReference type="Proteomes" id="UP001274896">
    <property type="component" value="Unassembled WGS sequence"/>
</dbReference>
<evidence type="ECO:0000256" key="1">
    <source>
        <dbReference type="SAM" id="SignalP"/>
    </source>
</evidence>
<evidence type="ECO:0000313" key="3">
    <source>
        <dbReference type="Proteomes" id="UP001274896"/>
    </source>
</evidence>